<dbReference type="Proteomes" id="UP000198418">
    <property type="component" value="Unassembled WGS sequence"/>
</dbReference>
<accession>A0A212S6Y4</accession>
<evidence type="ECO:0000313" key="1">
    <source>
        <dbReference type="EMBL" id="SNB81028.1"/>
    </source>
</evidence>
<gene>
    <name evidence="1" type="ORF">SAMN06265338_11447</name>
</gene>
<sequence>MTIETQTPQPPRRWGRTVLAAALLLGLGGAGGFALGAYKTSSFFWHAMAPDKLTPEETASMVERKVDHVLSRVDATDEQKAKVNAIARAAVADLSKLGFTPRESRTKFLNLFRADQIDPDAIEALRAEQSTKWDAATKRIAQAVAEAGQVLTPEQRRDLTERWNRRVSS</sequence>
<organism evidence="1 2">
    <name type="scientific">Rhodoblastus acidophilus</name>
    <name type="common">Rhodopseudomonas acidophila</name>
    <dbReference type="NCBI Taxonomy" id="1074"/>
    <lineage>
        <taxon>Bacteria</taxon>
        <taxon>Pseudomonadati</taxon>
        <taxon>Pseudomonadota</taxon>
        <taxon>Alphaproteobacteria</taxon>
        <taxon>Hyphomicrobiales</taxon>
        <taxon>Rhodoblastaceae</taxon>
        <taxon>Rhodoblastus</taxon>
    </lineage>
</organism>
<dbReference type="Pfam" id="PF07813">
    <property type="entry name" value="LTXXQ"/>
    <property type="match status" value="1"/>
</dbReference>
<reference evidence="2" key="1">
    <citation type="submission" date="2017-06" db="EMBL/GenBank/DDBJ databases">
        <authorList>
            <person name="Varghese N."/>
            <person name="Submissions S."/>
        </authorList>
    </citation>
    <scope>NUCLEOTIDE SEQUENCE [LARGE SCALE GENOMIC DNA]</scope>
    <source>
        <strain evidence="2">DSM 137</strain>
    </source>
</reference>
<keyword evidence="2" id="KW-1185">Reference proteome</keyword>
<dbReference type="Gene3D" id="1.20.120.1490">
    <property type="match status" value="1"/>
</dbReference>
<dbReference type="GO" id="GO:0042597">
    <property type="term" value="C:periplasmic space"/>
    <property type="evidence" value="ECO:0007669"/>
    <property type="project" value="InterPro"/>
</dbReference>
<evidence type="ECO:0000313" key="2">
    <source>
        <dbReference type="Proteomes" id="UP000198418"/>
    </source>
</evidence>
<dbReference type="RefSeq" id="WP_158255268.1">
    <property type="nucleotide sequence ID" value="NZ_FYDG01000014.1"/>
</dbReference>
<dbReference type="EMBL" id="FYDG01000014">
    <property type="protein sequence ID" value="SNB81028.1"/>
    <property type="molecule type" value="Genomic_DNA"/>
</dbReference>
<protein>
    <submittedName>
        <fullName evidence="1">Protein refolding chaperone Spy/CpxP family</fullName>
    </submittedName>
</protein>
<dbReference type="AlphaFoldDB" id="A0A212S6Y4"/>
<proteinExistence type="predicted"/>
<dbReference type="InterPro" id="IPR012899">
    <property type="entry name" value="LTXXQ"/>
</dbReference>
<dbReference type="OrthoDB" id="10003490at2"/>
<name>A0A212S6Y4_RHOAC</name>
<dbReference type="CDD" id="cd09916">
    <property type="entry name" value="CpxP_like"/>
    <property type="match status" value="1"/>
</dbReference>